<dbReference type="AlphaFoldDB" id="A0A6B8KH75"/>
<evidence type="ECO:0000313" key="3">
    <source>
        <dbReference type="EMBL" id="QGM46341.1"/>
    </source>
</evidence>
<dbReference type="Gene3D" id="1.40.20.10">
    <property type="entry name" value="CHAD domain"/>
    <property type="match status" value="1"/>
</dbReference>
<dbReference type="SMART" id="SM01118">
    <property type="entry name" value="CYTH"/>
    <property type="match status" value="1"/>
</dbReference>
<dbReference type="InterPro" id="IPR007899">
    <property type="entry name" value="CHAD_dom"/>
</dbReference>
<dbReference type="CDD" id="cd07756">
    <property type="entry name" value="CYTH-like_Pase_CHAD"/>
    <property type="match status" value="1"/>
</dbReference>
<dbReference type="PANTHER" id="PTHR39569:SF1">
    <property type="entry name" value="INORGANIC TRIPHOSPHATASE"/>
    <property type="match status" value="1"/>
</dbReference>
<accession>A0A6B8KH75</accession>
<dbReference type="OrthoDB" id="9777271at2"/>
<protein>
    <submittedName>
        <fullName evidence="3">CHAD domain-containing protein</fullName>
    </submittedName>
</protein>
<dbReference type="Gene3D" id="2.40.320.10">
    <property type="entry name" value="Hypothetical Protein Pfu-838710-001"/>
    <property type="match status" value="1"/>
</dbReference>
<dbReference type="PANTHER" id="PTHR39569">
    <property type="entry name" value="INORGANIC TRIPHOSPHATASE"/>
    <property type="match status" value="1"/>
</dbReference>
<dbReference type="PROSITE" id="PS51708">
    <property type="entry name" value="CHAD"/>
    <property type="match status" value="1"/>
</dbReference>
<keyword evidence="4" id="KW-1185">Reference proteome</keyword>
<dbReference type="InterPro" id="IPR023577">
    <property type="entry name" value="CYTH_domain"/>
</dbReference>
<dbReference type="PROSITE" id="PS51707">
    <property type="entry name" value="CYTH"/>
    <property type="match status" value="1"/>
</dbReference>
<organism evidence="3 4">
    <name type="scientific">Methylocystis heyeri</name>
    <dbReference type="NCBI Taxonomy" id="391905"/>
    <lineage>
        <taxon>Bacteria</taxon>
        <taxon>Pseudomonadati</taxon>
        <taxon>Pseudomonadota</taxon>
        <taxon>Alphaproteobacteria</taxon>
        <taxon>Hyphomicrobiales</taxon>
        <taxon>Methylocystaceae</taxon>
        <taxon>Methylocystis</taxon>
    </lineage>
</organism>
<feature type="domain" description="CYTH" evidence="1">
    <location>
        <begin position="5"/>
        <end position="206"/>
    </location>
</feature>
<evidence type="ECO:0000313" key="4">
    <source>
        <dbReference type="Proteomes" id="UP000309061"/>
    </source>
</evidence>
<dbReference type="GO" id="GO:0046872">
    <property type="term" value="F:metal ion binding"/>
    <property type="evidence" value="ECO:0007669"/>
    <property type="project" value="TreeGrafter"/>
</dbReference>
<dbReference type="RefSeq" id="WP_136496590.1">
    <property type="nucleotide sequence ID" value="NZ_CP046052.1"/>
</dbReference>
<proteinExistence type="predicted"/>
<dbReference type="EMBL" id="CP046052">
    <property type="protein sequence ID" value="QGM46341.1"/>
    <property type="molecule type" value="Genomic_DNA"/>
</dbReference>
<name>A0A6B8KH75_9HYPH</name>
<sequence>MKADDQEIELKFRTTPAGLRAASDSPLIASAEPQGRSKTLSSIYFDTQDLALSKRRISLRIRRCGRSPLVMTLKRRPGKPHGPFSREEIEIAVTAATPRIDLFDPEIAQYLTRILDSRPLEPQFETRVRRKTRMVRVNSSVIEAAFDHGFALVQERRLKINELELELKSGSPLDLYSLGANLAAALPLRLEVASKAQAAFAFARSGTPTPVKAAPIRFAGDAALDDGFAAILFNALEHFLGNWSALRDGRHPEAIHQMRVALRRMRSALGIVKILAPNPEVEILRARAREIATALGPARQCDVLQELIENGPKTRAGADGDFSGLEAILKKRSSQAYAQAIVLIDAPATTIFGIEAQSCVARRAWREGAAEDALAALDRPGKAFAASTLDRLHRRVRKKGANLAELPDAERHQVRVALKKLRYAAEFFGPYFRDERSMKEFERAAAELQEVLGAHNDVAEASSFLDALDPEAARRNARAAGLMIGWYARDEAFEERRLAKAWKAFRHAGQFWR</sequence>
<feature type="domain" description="CHAD" evidence="2">
    <location>
        <begin position="221"/>
        <end position="510"/>
    </location>
</feature>
<dbReference type="SMART" id="SM00880">
    <property type="entry name" value="CHAD"/>
    <property type="match status" value="1"/>
</dbReference>
<dbReference type="InterPro" id="IPR039013">
    <property type="entry name" value="YgiF"/>
</dbReference>
<dbReference type="InterPro" id="IPR038186">
    <property type="entry name" value="CHAD_dom_sf"/>
</dbReference>
<gene>
    <name evidence="3" type="ORF">H2LOC_011885</name>
</gene>
<dbReference type="Proteomes" id="UP000309061">
    <property type="component" value="Chromosome"/>
</dbReference>
<evidence type="ECO:0000259" key="2">
    <source>
        <dbReference type="PROSITE" id="PS51708"/>
    </source>
</evidence>
<reference evidence="3 4" key="1">
    <citation type="submission" date="2019-11" db="EMBL/GenBank/DDBJ databases">
        <title>The genome sequence of Methylocystis heyeri.</title>
        <authorList>
            <person name="Oshkin I.Y."/>
            <person name="Miroshnikov K."/>
            <person name="Dedysh S.N."/>
        </authorList>
    </citation>
    <scope>NUCLEOTIDE SEQUENCE [LARGE SCALE GENOMIC DNA]</scope>
    <source>
        <strain evidence="3 4">H2</strain>
    </source>
</reference>
<dbReference type="Pfam" id="PF05235">
    <property type="entry name" value="CHAD"/>
    <property type="match status" value="1"/>
</dbReference>
<dbReference type="InterPro" id="IPR033469">
    <property type="entry name" value="CYTH-like_dom_sf"/>
</dbReference>
<dbReference type="GO" id="GO:0050355">
    <property type="term" value="F:inorganic triphosphate phosphatase activity"/>
    <property type="evidence" value="ECO:0007669"/>
    <property type="project" value="InterPro"/>
</dbReference>
<evidence type="ECO:0000259" key="1">
    <source>
        <dbReference type="PROSITE" id="PS51707"/>
    </source>
</evidence>
<dbReference type="Pfam" id="PF01928">
    <property type="entry name" value="CYTH"/>
    <property type="match status" value="1"/>
</dbReference>
<dbReference type="SUPFAM" id="SSF55154">
    <property type="entry name" value="CYTH-like phosphatases"/>
    <property type="match status" value="1"/>
</dbReference>
<dbReference type="KEGG" id="mhey:H2LOC_011885"/>